<evidence type="ECO:0000256" key="4">
    <source>
        <dbReference type="ARBA" id="ARBA00022833"/>
    </source>
</evidence>
<evidence type="ECO:0000256" key="1">
    <source>
        <dbReference type="ARBA" id="ARBA00022723"/>
    </source>
</evidence>
<dbReference type="PROSITE" id="PS00028">
    <property type="entry name" value="ZINC_FINGER_C2H2_1"/>
    <property type="match status" value="3"/>
</dbReference>
<protein>
    <recommendedName>
        <fullName evidence="8">C2H2-type domain-containing protein</fullName>
    </recommendedName>
</protein>
<dbReference type="GO" id="GO:0008270">
    <property type="term" value="F:zinc ion binding"/>
    <property type="evidence" value="ECO:0007669"/>
    <property type="project" value="UniProtKB-KW"/>
</dbReference>
<keyword evidence="2" id="KW-0677">Repeat</keyword>
<dbReference type="GO" id="GO:0000981">
    <property type="term" value="F:DNA-binding transcription factor activity, RNA polymerase II-specific"/>
    <property type="evidence" value="ECO:0007669"/>
    <property type="project" value="TreeGrafter"/>
</dbReference>
<dbReference type="AlphaFoldDB" id="A0A7R9QIY3"/>
<keyword evidence="5" id="KW-0539">Nucleus</keyword>
<name>A0A7R9QIY3_9ACAR</name>
<dbReference type="OrthoDB" id="3561125at2759"/>
<evidence type="ECO:0000256" key="5">
    <source>
        <dbReference type="ARBA" id="ARBA00023242"/>
    </source>
</evidence>
<evidence type="ECO:0000313" key="9">
    <source>
        <dbReference type="EMBL" id="CAD7647722.1"/>
    </source>
</evidence>
<dbReference type="GO" id="GO:0000978">
    <property type="term" value="F:RNA polymerase II cis-regulatory region sequence-specific DNA binding"/>
    <property type="evidence" value="ECO:0007669"/>
    <property type="project" value="TreeGrafter"/>
</dbReference>
<dbReference type="InterPro" id="IPR036236">
    <property type="entry name" value="Znf_C2H2_sf"/>
</dbReference>
<feature type="coiled-coil region" evidence="7">
    <location>
        <begin position="32"/>
        <end position="87"/>
    </location>
</feature>
<keyword evidence="3 6" id="KW-0863">Zinc-finger</keyword>
<keyword evidence="1" id="KW-0479">Metal-binding</keyword>
<dbReference type="Pfam" id="PF00096">
    <property type="entry name" value="zf-C2H2"/>
    <property type="match status" value="3"/>
</dbReference>
<evidence type="ECO:0000256" key="6">
    <source>
        <dbReference type="PROSITE-ProRule" id="PRU00042"/>
    </source>
</evidence>
<sequence length="246" mass="27848">MQSQNQIQMSSAQAMYHVINTPMTTVINSATNQDLKQQLTSLNGENQQLRRKLNNKNNECEKLKIKVKESRDESEQYKHLMNQLSQSVNSLNGGNSSLNLSMGAGMAVAGTSAATGGKRKRQPKNLLSSAYQCCCCDSEKPYVCPFENCGKRFRQKPHLDAHQAIHTGRRFACDWPQCGKSFVRKYNLQEHQKLHSSINPNMCDYPNCGKCFSSKYSLSRHQNAQHNQSLQQSTEIRRQMLLSGEQ</sequence>
<dbReference type="PANTHER" id="PTHR23235:SF142">
    <property type="entry name" value="ZINC FINGER PROTEIN 384"/>
    <property type="match status" value="1"/>
</dbReference>
<feature type="domain" description="C2H2-type" evidence="8">
    <location>
        <begin position="201"/>
        <end position="231"/>
    </location>
</feature>
<keyword evidence="10" id="KW-1185">Reference proteome</keyword>
<gene>
    <name evidence="9" type="ORF">ONB1V03_LOCUS6394</name>
</gene>
<keyword evidence="7" id="KW-0175">Coiled coil</keyword>
<dbReference type="PROSITE" id="PS50157">
    <property type="entry name" value="ZINC_FINGER_C2H2_2"/>
    <property type="match status" value="3"/>
</dbReference>
<keyword evidence="4" id="KW-0862">Zinc</keyword>
<dbReference type="SMART" id="SM00355">
    <property type="entry name" value="ZnF_C2H2"/>
    <property type="match status" value="3"/>
</dbReference>
<proteinExistence type="predicted"/>
<evidence type="ECO:0000256" key="2">
    <source>
        <dbReference type="ARBA" id="ARBA00022737"/>
    </source>
</evidence>
<reference evidence="9" key="1">
    <citation type="submission" date="2020-11" db="EMBL/GenBank/DDBJ databases">
        <authorList>
            <person name="Tran Van P."/>
        </authorList>
    </citation>
    <scope>NUCLEOTIDE SEQUENCE</scope>
</reference>
<feature type="domain" description="C2H2-type" evidence="8">
    <location>
        <begin position="142"/>
        <end position="171"/>
    </location>
</feature>
<dbReference type="EMBL" id="CAJPVJ010002858">
    <property type="protein sequence ID" value="CAG2166879.1"/>
    <property type="molecule type" value="Genomic_DNA"/>
</dbReference>
<dbReference type="FunFam" id="3.30.160.60:FF:000072">
    <property type="entry name" value="zinc finger protein 143 isoform X1"/>
    <property type="match status" value="1"/>
</dbReference>
<organism evidence="9">
    <name type="scientific">Oppiella nova</name>
    <dbReference type="NCBI Taxonomy" id="334625"/>
    <lineage>
        <taxon>Eukaryota</taxon>
        <taxon>Metazoa</taxon>
        <taxon>Ecdysozoa</taxon>
        <taxon>Arthropoda</taxon>
        <taxon>Chelicerata</taxon>
        <taxon>Arachnida</taxon>
        <taxon>Acari</taxon>
        <taxon>Acariformes</taxon>
        <taxon>Sarcoptiformes</taxon>
        <taxon>Oribatida</taxon>
        <taxon>Brachypylina</taxon>
        <taxon>Oppioidea</taxon>
        <taxon>Oppiidae</taxon>
        <taxon>Oppiella</taxon>
    </lineage>
</organism>
<dbReference type="EMBL" id="OC917683">
    <property type="protein sequence ID" value="CAD7647722.1"/>
    <property type="molecule type" value="Genomic_DNA"/>
</dbReference>
<evidence type="ECO:0000256" key="3">
    <source>
        <dbReference type="ARBA" id="ARBA00022771"/>
    </source>
</evidence>
<feature type="domain" description="C2H2-type" evidence="8">
    <location>
        <begin position="171"/>
        <end position="200"/>
    </location>
</feature>
<evidence type="ECO:0000256" key="7">
    <source>
        <dbReference type="SAM" id="Coils"/>
    </source>
</evidence>
<accession>A0A7R9QIY3</accession>
<evidence type="ECO:0000259" key="8">
    <source>
        <dbReference type="PROSITE" id="PS50157"/>
    </source>
</evidence>
<evidence type="ECO:0000313" key="10">
    <source>
        <dbReference type="Proteomes" id="UP000728032"/>
    </source>
</evidence>
<dbReference type="Proteomes" id="UP000728032">
    <property type="component" value="Unassembled WGS sequence"/>
</dbReference>
<dbReference type="InterPro" id="IPR013087">
    <property type="entry name" value="Znf_C2H2_type"/>
</dbReference>
<dbReference type="Gene3D" id="3.30.160.60">
    <property type="entry name" value="Classic Zinc Finger"/>
    <property type="match status" value="3"/>
</dbReference>
<dbReference type="PANTHER" id="PTHR23235">
    <property type="entry name" value="KRUEPPEL-LIKE TRANSCRIPTION FACTOR"/>
    <property type="match status" value="1"/>
</dbReference>
<dbReference type="SUPFAM" id="SSF57667">
    <property type="entry name" value="beta-beta-alpha zinc fingers"/>
    <property type="match status" value="2"/>
</dbReference>
<dbReference type="FunFam" id="3.30.160.60:FF:000100">
    <property type="entry name" value="Zinc finger 45-like"/>
    <property type="match status" value="1"/>
</dbReference>